<dbReference type="Proteomes" id="UP001498771">
    <property type="component" value="Unassembled WGS sequence"/>
</dbReference>
<dbReference type="Gene3D" id="2.130.10.10">
    <property type="entry name" value="YVTN repeat-like/Quinoprotein amine dehydrogenase"/>
    <property type="match status" value="1"/>
</dbReference>
<dbReference type="InterPro" id="IPR036322">
    <property type="entry name" value="WD40_repeat_dom_sf"/>
</dbReference>
<dbReference type="Pfam" id="PF07304">
    <property type="entry name" value="SRA1"/>
    <property type="match status" value="1"/>
</dbReference>
<dbReference type="InterPro" id="IPR040251">
    <property type="entry name" value="SEC31-like"/>
</dbReference>
<evidence type="ECO:0000313" key="18">
    <source>
        <dbReference type="EMBL" id="KAK7205469.1"/>
    </source>
</evidence>
<evidence type="ECO:0000256" key="3">
    <source>
        <dbReference type="ARBA" id="ARBA00009358"/>
    </source>
</evidence>
<comment type="caution">
    <text evidence="18">The sequence shown here is derived from an EMBL/GenBank/DDBJ whole genome shotgun (WGS) entry which is preliminary data.</text>
</comment>
<keyword evidence="11" id="KW-0653">Protein transport</keyword>
<evidence type="ECO:0000256" key="2">
    <source>
        <dbReference type="ARBA" id="ARBA00004397"/>
    </source>
</evidence>
<dbReference type="InterPro" id="IPR001680">
    <property type="entry name" value="WD40_rpt"/>
</dbReference>
<dbReference type="InterPro" id="IPR015943">
    <property type="entry name" value="WD40/YVTN_repeat-like_dom_sf"/>
</dbReference>
<feature type="compositionally biased region" description="Polar residues" evidence="16">
    <location>
        <begin position="1134"/>
        <end position="1154"/>
    </location>
</feature>
<dbReference type="PROSITE" id="PS50082">
    <property type="entry name" value="WD_REPEATS_2"/>
    <property type="match status" value="2"/>
</dbReference>
<keyword evidence="12" id="KW-0472">Membrane</keyword>
<reference evidence="18 19" key="1">
    <citation type="submission" date="2024-03" db="EMBL/GenBank/DDBJ databases">
        <title>Genome-scale model development and genomic sequencing of the oleaginous clade Lipomyces.</title>
        <authorList>
            <consortium name="Lawrence Berkeley National Laboratory"/>
            <person name="Czajka J.J."/>
            <person name="Han Y."/>
            <person name="Kim J."/>
            <person name="Mondo S.J."/>
            <person name="Hofstad B.A."/>
            <person name="Robles A."/>
            <person name="Haridas S."/>
            <person name="Riley R."/>
            <person name="LaButti K."/>
            <person name="Pangilinan J."/>
            <person name="Andreopoulos W."/>
            <person name="Lipzen A."/>
            <person name="Yan J."/>
            <person name="Wang M."/>
            <person name="Ng V."/>
            <person name="Grigoriev I.V."/>
            <person name="Spatafora J.W."/>
            <person name="Magnuson J.K."/>
            <person name="Baker S.E."/>
            <person name="Pomraning K.R."/>
        </authorList>
    </citation>
    <scope>NUCLEOTIDE SEQUENCE [LARGE SCALE GENOMIC DNA]</scope>
    <source>
        <strain evidence="18 19">Phaff 52-87</strain>
    </source>
</reference>
<dbReference type="EMBL" id="JBBJBU010000005">
    <property type="protein sequence ID" value="KAK7205469.1"/>
    <property type="molecule type" value="Genomic_DNA"/>
</dbReference>
<feature type="region of interest" description="Disordered" evidence="16">
    <location>
        <begin position="864"/>
        <end position="1025"/>
    </location>
</feature>
<evidence type="ECO:0000256" key="13">
    <source>
        <dbReference type="ARBA" id="ARBA00023329"/>
    </source>
</evidence>
<feature type="repeat" description="WD" evidence="15">
    <location>
        <begin position="114"/>
        <end position="156"/>
    </location>
</feature>
<evidence type="ECO:0000256" key="8">
    <source>
        <dbReference type="ARBA" id="ARBA00022737"/>
    </source>
</evidence>
<dbReference type="RefSeq" id="XP_064768502.1">
    <property type="nucleotide sequence ID" value="XM_064912562.1"/>
</dbReference>
<evidence type="ECO:0000313" key="19">
    <source>
        <dbReference type="Proteomes" id="UP001498771"/>
    </source>
</evidence>
<protein>
    <recommendedName>
        <fullName evidence="5">Protein transport protein SEC31</fullName>
    </recommendedName>
    <alternativeName>
        <fullName evidence="4">Protein transport protein sec31</fullName>
    </alternativeName>
</protein>
<feature type="domain" description="SRA1/Sec31" evidence="17">
    <location>
        <begin position="1163"/>
        <end position="1288"/>
    </location>
</feature>
<dbReference type="GeneID" id="90038074"/>
<keyword evidence="10" id="KW-0931">ER-Golgi transport</keyword>
<keyword evidence="19" id="KW-1185">Reference proteome</keyword>
<name>A0ABR1F6J6_9ASCO</name>
<comment type="similarity">
    <text evidence="3">Belongs to the WD repeat SEC31 family.</text>
</comment>
<evidence type="ECO:0000256" key="12">
    <source>
        <dbReference type="ARBA" id="ARBA00023136"/>
    </source>
</evidence>
<keyword evidence="13" id="KW-0968">Cytoplasmic vesicle</keyword>
<gene>
    <name evidence="18" type="ORF">BZA70DRAFT_278204</name>
</gene>
<accession>A0ABR1F6J6</accession>
<dbReference type="Gene3D" id="1.25.40.1030">
    <property type="match status" value="1"/>
</dbReference>
<keyword evidence="6" id="KW-0813">Transport</keyword>
<evidence type="ECO:0000256" key="5">
    <source>
        <dbReference type="ARBA" id="ARBA00021236"/>
    </source>
</evidence>
<evidence type="ECO:0000256" key="9">
    <source>
        <dbReference type="ARBA" id="ARBA00022824"/>
    </source>
</evidence>
<evidence type="ECO:0000259" key="17">
    <source>
        <dbReference type="Pfam" id="PF07304"/>
    </source>
</evidence>
<organism evidence="18 19">
    <name type="scientific">Myxozyma melibiosi</name>
    <dbReference type="NCBI Taxonomy" id="54550"/>
    <lineage>
        <taxon>Eukaryota</taxon>
        <taxon>Fungi</taxon>
        <taxon>Dikarya</taxon>
        <taxon>Ascomycota</taxon>
        <taxon>Saccharomycotina</taxon>
        <taxon>Lipomycetes</taxon>
        <taxon>Lipomycetales</taxon>
        <taxon>Lipomycetaceae</taxon>
        <taxon>Myxozyma</taxon>
    </lineage>
</organism>
<dbReference type="Pfam" id="PF00400">
    <property type="entry name" value="WD40"/>
    <property type="match status" value="2"/>
</dbReference>
<sequence length="1295" mass="138514">MEIPRTATFAWSPGSQLPIIATGTVAGAVDADFSSTSTLELWDLNIVGKPSSGLQLSKPLASVTSDVKFHDLVWGSVSAARPRGIIAAAMENGDLNLWEPDALLKGSTTPLLNSKKHSGAIKSLDFNPSQSNLLASAGSKGEIFIWDLDKQGAPITPGKASSRLDEIECVSWNTSVAHILATAGNTGFTSVWDLKNRREVLHLFYPGPGGGGRRGVSSVVWHPENSTKLITACGDDSSPVILLWDLRNANAPEKVLSGHNQGVLSLSWSKRDPDLLLSSGKDNRTLLWNPQSGEMLGEFPIATNWTFETRWYERNPSVFASASFDGKISVQSLQNTKTPDSQDAAPKPEGNDFWNTASYADTPKSTFSLKQPPKWLKRPISATFGFGGKLVTLKQDEHKKSVLTIKKVVIEPGMASETEKFEEAIKSQSLKSIAEARAEKAVAEQDQHDWKVLLMLYEENPKKKLIELLGYTPSDLEELFKKFSGLSVNGEKSVKEDEAKPEEKQEEAADQIFGASAGESDFFSNIGNAPASATNGDIAEYVPTGAFSIFNSETPETDKLITQALVLGDFSSAIDICLKDDRMSDAFMLALLGDDACRAKVQKAYFQKSADGPSYIRVMSSISSKNLLDLVDNADIDSWKEIVVALCTFAPEGDFNTLVGKLGDRLGEARKTADASQALELRKSASICYFVGADLPKLVAIWIEELADMEKEALKSTSESESPFAVHIKSLQDFIEKVTVFRNAVKYNDAGAKLDSDKWALSELYEAYREYANVVASQGFLELAHKYLVLLPTQYPLADLEQERVLKASSKTASAAPAATGYQPYGAKPATSSYTPYAPTASATAPGAVPAPAASTYTPVSGYQPLTSTYQPPAPPAVSSQPPAPSSGSQYGHAYHPSVNIPAPPAPVVSPPDLHHEHAPIAPPPVTSYQSNTKGISGWNDALPLKSSSTSRKQTPAPAAPITAPFPGMQAEPASTFSPPPQTPGSVPSYGRPANIAPPPINAKPPQSLVTSPVQSPPPTARAVNPYAPTVEFVSVGQTAPSLGPPTAPPVGASAPLPPPPVSKYAAPPTSVPQPGPPPAASPYAPPTQPSQPASAPPQRNPYAPTAPAPATAPPAAAPPVTSAPPPMSHPPVNFSQYEPSPLQQDGYAQSVGRSASPAMSVVAESMHPHHHSAPPQKYPAGDRSHIPAEAMVIVDALSAEMARVKQRTPQSVARQVQDTEKRLNVLFDHLNNGDLLSPEAVREMIVLASALHEHDFETAYSVQINLSTTRMEECGQWMVGVRRLIDMSKRTWVP</sequence>
<dbReference type="PANTHER" id="PTHR13923:SF11">
    <property type="entry name" value="SECRETORY 31, ISOFORM D"/>
    <property type="match status" value="1"/>
</dbReference>
<comment type="subcellular location">
    <subcellularLocation>
        <location evidence="1">Cytoplasmic vesicle</location>
        <location evidence="1">COPII-coated vesicle membrane</location>
        <topology evidence="1">Peripheral membrane protein</topology>
        <orientation evidence="1">Cytoplasmic side</orientation>
    </subcellularLocation>
    <subcellularLocation>
        <location evidence="2">Endoplasmic reticulum membrane</location>
        <topology evidence="2">Peripheral membrane protein</topology>
        <orientation evidence="2">Cytoplasmic side</orientation>
    </subcellularLocation>
</comment>
<dbReference type="SMART" id="SM00320">
    <property type="entry name" value="WD40"/>
    <property type="match status" value="5"/>
</dbReference>
<dbReference type="PRINTS" id="PR01217">
    <property type="entry name" value="PRICHEXTENSN"/>
</dbReference>
<evidence type="ECO:0000256" key="6">
    <source>
        <dbReference type="ARBA" id="ARBA00022448"/>
    </source>
</evidence>
<dbReference type="SUPFAM" id="SSF50978">
    <property type="entry name" value="WD40 repeat-like"/>
    <property type="match status" value="1"/>
</dbReference>
<keyword evidence="8" id="KW-0677">Repeat</keyword>
<dbReference type="PROSITE" id="PS50294">
    <property type="entry name" value="WD_REPEATS_REGION"/>
    <property type="match status" value="2"/>
</dbReference>
<feature type="repeat" description="WD" evidence="15">
    <location>
        <begin position="256"/>
        <end position="298"/>
    </location>
</feature>
<feature type="compositionally biased region" description="Pro residues" evidence="16">
    <location>
        <begin position="1070"/>
        <end position="1130"/>
    </location>
</feature>
<evidence type="ECO:0000256" key="7">
    <source>
        <dbReference type="ARBA" id="ARBA00022574"/>
    </source>
</evidence>
<keyword evidence="7 15" id="KW-0853">WD repeat</keyword>
<evidence type="ECO:0000256" key="11">
    <source>
        <dbReference type="ARBA" id="ARBA00022927"/>
    </source>
</evidence>
<dbReference type="Gene3D" id="1.20.940.10">
    <property type="entry name" value="Functional domain of the splicing factor Prp18"/>
    <property type="match status" value="1"/>
</dbReference>
<evidence type="ECO:0000256" key="16">
    <source>
        <dbReference type="SAM" id="MobiDB-lite"/>
    </source>
</evidence>
<feature type="region of interest" description="Disordered" evidence="16">
    <location>
        <begin position="1041"/>
        <end position="1184"/>
    </location>
</feature>
<feature type="compositionally biased region" description="Low complexity" evidence="16">
    <location>
        <begin position="955"/>
        <end position="965"/>
    </location>
</feature>
<evidence type="ECO:0000256" key="14">
    <source>
        <dbReference type="ARBA" id="ARBA00025471"/>
    </source>
</evidence>
<evidence type="ECO:0000256" key="4">
    <source>
        <dbReference type="ARBA" id="ARBA00013507"/>
    </source>
</evidence>
<evidence type="ECO:0000256" key="1">
    <source>
        <dbReference type="ARBA" id="ARBA00004299"/>
    </source>
</evidence>
<dbReference type="PANTHER" id="PTHR13923">
    <property type="entry name" value="SEC31-RELATED PROTEIN"/>
    <property type="match status" value="1"/>
</dbReference>
<feature type="compositionally biased region" description="Low complexity" evidence="16">
    <location>
        <begin position="877"/>
        <end position="890"/>
    </location>
</feature>
<dbReference type="InterPro" id="IPR009917">
    <property type="entry name" value="SRA1/Sec31"/>
</dbReference>
<evidence type="ECO:0000256" key="15">
    <source>
        <dbReference type="PROSITE-ProRule" id="PRU00221"/>
    </source>
</evidence>
<comment type="function">
    <text evidence="14">Component of the coat protein complex II (COPII) which promotes the formation of transport vesicles from the endoplasmic reticulum (ER). The coat has two main functions, the physical deformation of the endoplasmic reticulum membrane into vesicles and the selection of cargo molecules.</text>
</comment>
<proteinExistence type="inferred from homology"/>
<keyword evidence="9" id="KW-0256">Endoplasmic reticulum</keyword>
<evidence type="ECO:0000256" key="10">
    <source>
        <dbReference type="ARBA" id="ARBA00022892"/>
    </source>
</evidence>